<proteinExistence type="predicted"/>
<gene>
    <name evidence="1" type="ORF">LT40_00195</name>
</gene>
<dbReference type="Gene3D" id="3.30.110.190">
    <property type="match status" value="1"/>
</dbReference>
<dbReference type="RefSeq" id="WP_043185007.1">
    <property type="nucleotide sequence ID" value="NZ_CP009533.1"/>
</dbReference>
<evidence type="ECO:0000313" key="2">
    <source>
        <dbReference type="Proteomes" id="UP000029499"/>
    </source>
</evidence>
<organism evidence="1 2">
    <name type="scientific">Pseudomonas rhizosphaerae</name>
    <dbReference type="NCBI Taxonomy" id="216142"/>
    <lineage>
        <taxon>Bacteria</taxon>
        <taxon>Pseudomonadati</taxon>
        <taxon>Pseudomonadota</taxon>
        <taxon>Gammaproteobacteria</taxon>
        <taxon>Pseudomonadales</taxon>
        <taxon>Pseudomonadaceae</taxon>
        <taxon>Pseudomonas</taxon>
    </lineage>
</organism>
<dbReference type="KEGG" id="prh:LT40_00195"/>
<name>A0A089YHS7_9PSED</name>
<protein>
    <recommendedName>
        <fullName evidence="3">DUF4393 domain-containing protein</fullName>
    </recommendedName>
</protein>
<evidence type="ECO:0008006" key="3">
    <source>
        <dbReference type="Google" id="ProtNLM"/>
    </source>
</evidence>
<keyword evidence="2" id="KW-1185">Reference proteome</keyword>
<dbReference type="eggNOG" id="ENOG503350B">
    <property type="taxonomic scope" value="Bacteria"/>
</dbReference>
<dbReference type="OrthoDB" id="1347735at2"/>
<dbReference type="AlphaFoldDB" id="A0A089YHS7"/>
<dbReference type="Pfam" id="PF14337">
    <property type="entry name" value="Abi_alpha"/>
    <property type="match status" value="1"/>
</dbReference>
<evidence type="ECO:0000313" key="1">
    <source>
        <dbReference type="EMBL" id="AIS15908.1"/>
    </source>
</evidence>
<dbReference type="HOGENOM" id="CLU_086036_1_0_6"/>
<sequence length="273" mass="29814">MGEENKVKETVEAVTGLVQAIPIYQDLAQPAVKQVGKALETVGKAINVALAPVGALVWGYEKCQDFISTKVADRLKDIPPEDIITPKPNVAGPAIEALRYTGHEEVLSDLYANLLASSMDRKTASGAHPAFVEIIKQLTPDEAKLVKLFTADRAYALLSLRSSYRVEDEIHRGGNEVLVNFSLLGVEAGVEFPHLTPAYLDNLCRLGLAEIPGMGYEYTAKGVYEPLENHPDVLFTKQQIELDPARVCEMMRGGLRVTTLGKQFAQVCVLRAP</sequence>
<dbReference type="EMBL" id="CP009533">
    <property type="protein sequence ID" value="AIS15908.1"/>
    <property type="molecule type" value="Genomic_DNA"/>
</dbReference>
<accession>A0A089YHS7</accession>
<reference evidence="1 2" key="1">
    <citation type="journal article" date="2015" name="J. Biotechnol.">
        <title>Complete genome sequence of Pseudomonas rhizosphaerae IH5T (=DSM 16299T), a phosphate-solubilizing rhizobacterium for bacterial biofertilizer.</title>
        <authorList>
            <person name="Kwak Y."/>
            <person name="Jung B.K."/>
            <person name="Shin J.H."/>
        </authorList>
    </citation>
    <scope>NUCLEOTIDE SEQUENCE [LARGE SCALE GENOMIC DNA]</scope>
    <source>
        <strain evidence="1">DSM 16299</strain>
    </source>
</reference>
<dbReference type="InterPro" id="IPR025506">
    <property type="entry name" value="Abi_alpha"/>
</dbReference>
<dbReference type="Proteomes" id="UP000029499">
    <property type="component" value="Chromosome"/>
</dbReference>